<dbReference type="InterPro" id="IPR002068">
    <property type="entry name" value="A-crystallin/Hsp20_dom"/>
</dbReference>
<dbReference type="InterPro" id="IPR008978">
    <property type="entry name" value="HSP20-like_chaperone"/>
</dbReference>
<reference evidence="5 6" key="1">
    <citation type="submission" date="2015-07" db="EMBL/GenBank/DDBJ databases">
        <title>Emmonsia species relationships and genome sequence.</title>
        <authorList>
            <person name="Cuomo C.A."/>
            <person name="Schwartz I.S."/>
            <person name="Kenyon C."/>
            <person name="de Hoog G.S."/>
            <person name="Govender N.P."/>
            <person name="Botha A."/>
            <person name="Moreno L."/>
            <person name="de Vries M."/>
            <person name="Munoz J.F."/>
            <person name="Stielow J.B."/>
        </authorList>
    </citation>
    <scope>NUCLEOTIDE SEQUENCE [LARGE SCALE GENOMIC DNA]</scope>
    <source>
        <strain evidence="5 6">CBS 136260</strain>
    </source>
</reference>
<proteinExistence type="inferred from homology"/>
<evidence type="ECO:0000256" key="1">
    <source>
        <dbReference type="PROSITE-ProRule" id="PRU00285"/>
    </source>
</evidence>
<dbReference type="SUPFAM" id="SSF49764">
    <property type="entry name" value="HSP20-like chaperones"/>
    <property type="match status" value="1"/>
</dbReference>
<dbReference type="STRING" id="1658172.A0A1B7NV17"/>
<name>A0A1B7NV17_9EURO</name>
<dbReference type="EMBL" id="LGUA01000688">
    <property type="protein sequence ID" value="OAX80497.1"/>
    <property type="molecule type" value="Genomic_DNA"/>
</dbReference>
<dbReference type="PROSITE" id="PS01031">
    <property type="entry name" value="SHSP"/>
    <property type="match status" value="1"/>
</dbReference>
<evidence type="ECO:0000313" key="5">
    <source>
        <dbReference type="EMBL" id="OAX80497.1"/>
    </source>
</evidence>
<feature type="domain" description="SHSP" evidence="4">
    <location>
        <begin position="178"/>
        <end position="304"/>
    </location>
</feature>
<gene>
    <name evidence="5" type="ORF">ACJ72_05175</name>
</gene>
<comment type="caution">
    <text evidence="5">The sequence shown here is derived from an EMBL/GenBank/DDBJ whole genome shotgun (WGS) entry which is preliminary data.</text>
</comment>
<evidence type="ECO:0000256" key="3">
    <source>
        <dbReference type="SAM" id="MobiDB-lite"/>
    </source>
</evidence>
<evidence type="ECO:0000256" key="2">
    <source>
        <dbReference type="RuleBase" id="RU003616"/>
    </source>
</evidence>
<organism evidence="5 6">
    <name type="scientific">Emergomyces africanus</name>
    <dbReference type="NCBI Taxonomy" id="1955775"/>
    <lineage>
        <taxon>Eukaryota</taxon>
        <taxon>Fungi</taxon>
        <taxon>Dikarya</taxon>
        <taxon>Ascomycota</taxon>
        <taxon>Pezizomycotina</taxon>
        <taxon>Eurotiomycetes</taxon>
        <taxon>Eurotiomycetidae</taxon>
        <taxon>Onygenales</taxon>
        <taxon>Ajellomycetaceae</taxon>
        <taxon>Emergomyces</taxon>
    </lineage>
</organism>
<accession>A0A1B7NV17</accession>
<dbReference type="OrthoDB" id="5511210at2759"/>
<dbReference type="AlphaFoldDB" id="A0A1B7NV17"/>
<dbReference type="CDD" id="cd06464">
    <property type="entry name" value="ACD_sHsps-like"/>
    <property type="match status" value="1"/>
</dbReference>
<evidence type="ECO:0000259" key="4">
    <source>
        <dbReference type="PROSITE" id="PS01031"/>
    </source>
</evidence>
<dbReference type="Proteomes" id="UP000091918">
    <property type="component" value="Unassembled WGS sequence"/>
</dbReference>
<dbReference type="Pfam" id="PF00011">
    <property type="entry name" value="HSP20"/>
    <property type="match status" value="1"/>
</dbReference>
<feature type="compositionally biased region" description="Basic and acidic residues" evidence="3">
    <location>
        <begin position="86"/>
        <end position="101"/>
    </location>
</feature>
<dbReference type="Gene3D" id="2.60.40.790">
    <property type="match status" value="1"/>
</dbReference>
<feature type="region of interest" description="Disordered" evidence="3">
    <location>
        <begin position="43"/>
        <end position="140"/>
    </location>
</feature>
<keyword evidence="6" id="KW-1185">Reference proteome</keyword>
<protein>
    <recommendedName>
        <fullName evidence="4">SHSP domain-containing protein</fullName>
    </recommendedName>
</protein>
<feature type="region of interest" description="Disordered" evidence="3">
    <location>
        <begin position="301"/>
        <end position="383"/>
    </location>
</feature>
<feature type="compositionally biased region" description="Polar residues" evidence="3">
    <location>
        <begin position="301"/>
        <end position="311"/>
    </location>
</feature>
<feature type="compositionally biased region" description="Acidic residues" evidence="3">
    <location>
        <begin position="337"/>
        <end position="351"/>
    </location>
</feature>
<comment type="similarity">
    <text evidence="1 2">Belongs to the small heat shock protein (HSP20) family.</text>
</comment>
<evidence type="ECO:0000313" key="6">
    <source>
        <dbReference type="Proteomes" id="UP000091918"/>
    </source>
</evidence>
<feature type="compositionally biased region" description="Gly residues" evidence="3">
    <location>
        <begin position="106"/>
        <end position="121"/>
    </location>
</feature>
<sequence>MAHVYYLNQQPHPLWNILTDLGEQGPHMRSQQTPYSYAEHVNPHNHRRQRGQTTAQHTPQDEAAPHAPSNDNSRASAFARGLGDNNTRECEKGETTREIPFRGRGCRPGRGGHAGHPGQGAWGPHRRSRHCRPGAGQSPRAPPEYLQQFINNFTSQFGVDVGEVFNVLNNNADGRSEEKEVDFVPRADVFDTATRYIIHASLPGAQKKDISVDYDTESSTLRFAGVVYRPDLDEELSNALIVDGRSREVGVFEREICLGSRDKPAHVDADNISAKLVDGVLVLSLPKVVVDRDTFRRKISVDQTRNANGQASEEAGSAHANEKEEADAAPQAMQADSETEEEEEEEEEDDDQHAVKAGKRTPPSPSARSEEEEERDYVAVDVD</sequence>